<reference evidence="2" key="1">
    <citation type="journal article" date="2013" name="Nature">
        <title>Draft genome of the wheat A-genome progenitor Triticum urartu.</title>
        <authorList>
            <person name="Ling H.Q."/>
            <person name="Zhao S."/>
            <person name="Liu D."/>
            <person name="Wang J."/>
            <person name="Sun H."/>
            <person name="Zhang C."/>
            <person name="Fan H."/>
            <person name="Li D."/>
            <person name="Dong L."/>
            <person name="Tao Y."/>
            <person name="Gao C."/>
            <person name="Wu H."/>
            <person name="Li Y."/>
            <person name="Cui Y."/>
            <person name="Guo X."/>
            <person name="Zheng S."/>
            <person name="Wang B."/>
            <person name="Yu K."/>
            <person name="Liang Q."/>
            <person name="Yang W."/>
            <person name="Lou X."/>
            <person name="Chen J."/>
            <person name="Feng M."/>
            <person name="Jian J."/>
            <person name="Zhang X."/>
            <person name="Luo G."/>
            <person name="Jiang Y."/>
            <person name="Liu J."/>
            <person name="Wang Z."/>
            <person name="Sha Y."/>
            <person name="Zhang B."/>
            <person name="Wu H."/>
            <person name="Tang D."/>
            <person name="Shen Q."/>
            <person name="Xue P."/>
            <person name="Zou S."/>
            <person name="Wang X."/>
            <person name="Liu X."/>
            <person name="Wang F."/>
            <person name="Yang Y."/>
            <person name="An X."/>
            <person name="Dong Z."/>
            <person name="Zhang K."/>
            <person name="Zhang X."/>
            <person name="Luo M.C."/>
            <person name="Dvorak J."/>
            <person name="Tong Y."/>
            <person name="Wang J."/>
            <person name="Yang H."/>
            <person name="Li Z."/>
            <person name="Wang D."/>
            <person name="Zhang A."/>
            <person name="Wang J."/>
        </authorList>
    </citation>
    <scope>NUCLEOTIDE SEQUENCE</scope>
    <source>
        <strain evidence="2">cv. G1812</strain>
    </source>
</reference>
<name>A0A8R7Q763_TRIUA</name>
<evidence type="ECO:0000313" key="2">
    <source>
        <dbReference type="Proteomes" id="UP000015106"/>
    </source>
</evidence>
<reference evidence="1" key="2">
    <citation type="submission" date="2018-03" db="EMBL/GenBank/DDBJ databases">
        <title>The Triticum urartu genome reveals the dynamic nature of wheat genome evolution.</title>
        <authorList>
            <person name="Ling H."/>
            <person name="Ma B."/>
            <person name="Shi X."/>
            <person name="Liu H."/>
            <person name="Dong L."/>
            <person name="Sun H."/>
            <person name="Cao Y."/>
            <person name="Gao Q."/>
            <person name="Zheng S."/>
            <person name="Li Y."/>
            <person name="Yu Y."/>
            <person name="Du H."/>
            <person name="Qi M."/>
            <person name="Li Y."/>
            <person name="Yu H."/>
            <person name="Cui Y."/>
            <person name="Wang N."/>
            <person name="Chen C."/>
            <person name="Wu H."/>
            <person name="Zhao Y."/>
            <person name="Zhang J."/>
            <person name="Li Y."/>
            <person name="Zhou W."/>
            <person name="Zhang B."/>
            <person name="Hu W."/>
            <person name="Eijk M."/>
            <person name="Tang J."/>
            <person name="Witsenboer H."/>
            <person name="Zhao S."/>
            <person name="Li Z."/>
            <person name="Zhang A."/>
            <person name="Wang D."/>
            <person name="Liang C."/>
        </authorList>
    </citation>
    <scope>NUCLEOTIDE SEQUENCE [LARGE SCALE GENOMIC DNA]</scope>
    <source>
        <strain evidence="1">cv. G1812</strain>
    </source>
</reference>
<sequence length="119" mass="12740">MVRRGGDAAGVEALLPPDASHRGHLLCWRRPRFLGALSPSLWSEDNSPEEPEVGVLWSDLHKLGIGLAGAALEPGVRAAEHSGLRQARTQACIVVVYLGGEVLDDLSQEMETHLSALVV</sequence>
<protein>
    <submittedName>
        <fullName evidence="1">Uncharacterized protein</fullName>
    </submittedName>
</protein>
<accession>A0A8R7Q763</accession>
<keyword evidence="2" id="KW-1185">Reference proteome</keyword>
<dbReference type="AlphaFoldDB" id="A0A8R7Q763"/>
<dbReference type="EnsemblPlants" id="TuG1812G0400003835.01.T01">
    <property type="protein sequence ID" value="TuG1812G0400003835.01.T01"/>
    <property type="gene ID" value="TuG1812G0400003835.01"/>
</dbReference>
<proteinExistence type="predicted"/>
<evidence type="ECO:0000313" key="1">
    <source>
        <dbReference type="EnsemblPlants" id="TuG1812G0400003835.01.T01"/>
    </source>
</evidence>
<organism evidence="1 2">
    <name type="scientific">Triticum urartu</name>
    <name type="common">Red wild einkorn</name>
    <name type="synonym">Crithodium urartu</name>
    <dbReference type="NCBI Taxonomy" id="4572"/>
    <lineage>
        <taxon>Eukaryota</taxon>
        <taxon>Viridiplantae</taxon>
        <taxon>Streptophyta</taxon>
        <taxon>Embryophyta</taxon>
        <taxon>Tracheophyta</taxon>
        <taxon>Spermatophyta</taxon>
        <taxon>Magnoliopsida</taxon>
        <taxon>Liliopsida</taxon>
        <taxon>Poales</taxon>
        <taxon>Poaceae</taxon>
        <taxon>BOP clade</taxon>
        <taxon>Pooideae</taxon>
        <taxon>Triticodae</taxon>
        <taxon>Triticeae</taxon>
        <taxon>Triticinae</taxon>
        <taxon>Triticum</taxon>
    </lineage>
</organism>
<reference evidence="1" key="3">
    <citation type="submission" date="2022-06" db="UniProtKB">
        <authorList>
            <consortium name="EnsemblPlants"/>
        </authorList>
    </citation>
    <scope>IDENTIFICATION</scope>
</reference>
<dbReference type="Proteomes" id="UP000015106">
    <property type="component" value="Chromosome 4"/>
</dbReference>
<dbReference type="Gramene" id="TuG1812G0400003835.01.T01">
    <property type="protein sequence ID" value="TuG1812G0400003835.01.T01"/>
    <property type="gene ID" value="TuG1812G0400003835.01"/>
</dbReference>